<feature type="transmembrane region" description="Helical" evidence="1">
    <location>
        <begin position="57"/>
        <end position="82"/>
    </location>
</feature>
<keyword evidence="1" id="KW-0812">Transmembrane</keyword>
<evidence type="ECO:0008006" key="4">
    <source>
        <dbReference type="Google" id="ProtNLM"/>
    </source>
</evidence>
<accession>A0A8S3Z153</accession>
<sequence length="94" mass="10278">FLCDNQHYGHECESECHCSSNKSCFLNSGWCPNGCDEGYIGETCNTVAKKEEKMSPIVYTTILAVGGGLIFAAAAIICYACCRRKKSKTLPVEE</sequence>
<dbReference type="Gene3D" id="2.170.300.10">
    <property type="entry name" value="Tie2 ligand-binding domain superfamily"/>
    <property type="match status" value="1"/>
</dbReference>
<dbReference type="AlphaFoldDB" id="A0A8S3Z153"/>
<evidence type="ECO:0000313" key="3">
    <source>
        <dbReference type="Proteomes" id="UP000678393"/>
    </source>
</evidence>
<feature type="non-terminal residue" evidence="2">
    <location>
        <position position="94"/>
    </location>
</feature>
<comment type="caution">
    <text evidence="2">The sequence shown here is derived from an EMBL/GenBank/DDBJ whole genome shotgun (WGS) entry which is preliminary data.</text>
</comment>
<proteinExistence type="predicted"/>
<keyword evidence="1" id="KW-0472">Membrane</keyword>
<organism evidence="2 3">
    <name type="scientific">Candidula unifasciata</name>
    <dbReference type="NCBI Taxonomy" id="100452"/>
    <lineage>
        <taxon>Eukaryota</taxon>
        <taxon>Metazoa</taxon>
        <taxon>Spiralia</taxon>
        <taxon>Lophotrochozoa</taxon>
        <taxon>Mollusca</taxon>
        <taxon>Gastropoda</taxon>
        <taxon>Heterobranchia</taxon>
        <taxon>Euthyneura</taxon>
        <taxon>Panpulmonata</taxon>
        <taxon>Eupulmonata</taxon>
        <taxon>Stylommatophora</taxon>
        <taxon>Helicina</taxon>
        <taxon>Helicoidea</taxon>
        <taxon>Geomitridae</taxon>
        <taxon>Candidula</taxon>
    </lineage>
</organism>
<dbReference type="OrthoDB" id="10252017at2759"/>
<protein>
    <recommendedName>
        <fullName evidence="4">EGF-like domain-containing protein</fullName>
    </recommendedName>
</protein>
<dbReference type="EMBL" id="CAJHNH020001013">
    <property type="protein sequence ID" value="CAG5121051.1"/>
    <property type="molecule type" value="Genomic_DNA"/>
</dbReference>
<evidence type="ECO:0000256" key="1">
    <source>
        <dbReference type="SAM" id="Phobius"/>
    </source>
</evidence>
<evidence type="ECO:0000313" key="2">
    <source>
        <dbReference type="EMBL" id="CAG5121051.1"/>
    </source>
</evidence>
<dbReference type="Proteomes" id="UP000678393">
    <property type="component" value="Unassembled WGS sequence"/>
</dbReference>
<keyword evidence="3" id="KW-1185">Reference proteome</keyword>
<keyword evidence="1" id="KW-1133">Transmembrane helix</keyword>
<gene>
    <name evidence="2" type="ORF">CUNI_LOCUS6609</name>
</gene>
<name>A0A8S3Z153_9EUPU</name>
<reference evidence="2" key="1">
    <citation type="submission" date="2021-04" db="EMBL/GenBank/DDBJ databases">
        <authorList>
            <consortium name="Molecular Ecology Group"/>
        </authorList>
    </citation>
    <scope>NUCLEOTIDE SEQUENCE</scope>
</reference>